<dbReference type="Proteomes" id="UP000330809">
    <property type="component" value="Unassembled WGS sequence"/>
</dbReference>
<dbReference type="AlphaFoldDB" id="A0A266NHV4"/>
<reference evidence="1 2" key="1">
    <citation type="submission" date="2019-02" db="EMBL/GenBank/DDBJ databases">
        <authorList>
            <consortium name="Pathogen Informatics"/>
        </authorList>
    </citation>
    <scope>NUCLEOTIDE SEQUENCE [LARGE SCALE GENOMIC DNA]</scope>
    <source>
        <strain evidence="1 2">3012STDY7103891</strain>
    </source>
</reference>
<gene>
    <name evidence="1" type="ORF">NCTC10754_03112</name>
</gene>
<evidence type="ECO:0000313" key="1">
    <source>
        <dbReference type="EMBL" id="VFB20493.1"/>
    </source>
</evidence>
<protein>
    <submittedName>
        <fullName evidence="1">Uncharacterized protein</fullName>
    </submittedName>
</protein>
<organism evidence="1 2">
    <name type="scientific">Pseudomonas fragi</name>
    <dbReference type="NCBI Taxonomy" id="296"/>
    <lineage>
        <taxon>Bacteria</taxon>
        <taxon>Pseudomonadati</taxon>
        <taxon>Pseudomonadota</taxon>
        <taxon>Gammaproteobacteria</taxon>
        <taxon>Pseudomonadales</taxon>
        <taxon>Pseudomonadaceae</taxon>
        <taxon>Pseudomonas</taxon>
    </lineage>
</organism>
<sequence>MSVRKRVLYHLKHLVEWLETEDRQKNNGNMIVVIKLATRLERLIFEGSAPQAKVFVGNAREKTG</sequence>
<proteinExistence type="predicted"/>
<name>A0A266NHV4_PSEFR</name>
<dbReference type="EMBL" id="CAACYJ010000035">
    <property type="protein sequence ID" value="VFB20493.1"/>
    <property type="molecule type" value="Genomic_DNA"/>
</dbReference>
<evidence type="ECO:0000313" key="2">
    <source>
        <dbReference type="Proteomes" id="UP000330809"/>
    </source>
</evidence>
<accession>A0A266NHV4</accession>